<accession>A0A6P1M6X4</accession>
<dbReference type="Proteomes" id="UP000464954">
    <property type="component" value="Chromosome"/>
</dbReference>
<dbReference type="PROSITE" id="PS51257">
    <property type="entry name" value="PROKAR_LIPOPROTEIN"/>
    <property type="match status" value="1"/>
</dbReference>
<dbReference type="KEGG" id="taer:GT409_09070"/>
<keyword evidence="1" id="KW-0732">Signal</keyword>
<dbReference type="EMBL" id="CP047593">
    <property type="protein sequence ID" value="QHI69601.1"/>
    <property type="molecule type" value="Genomic_DNA"/>
</dbReference>
<feature type="signal peptide" evidence="1">
    <location>
        <begin position="1"/>
        <end position="22"/>
    </location>
</feature>
<organism evidence="2 3">
    <name type="scientific">Tichowtungia aerotolerans</name>
    <dbReference type="NCBI Taxonomy" id="2697043"/>
    <lineage>
        <taxon>Bacteria</taxon>
        <taxon>Pseudomonadati</taxon>
        <taxon>Kiritimatiellota</taxon>
        <taxon>Tichowtungiia</taxon>
        <taxon>Tichowtungiales</taxon>
        <taxon>Tichowtungiaceae</taxon>
        <taxon>Tichowtungia</taxon>
    </lineage>
</organism>
<proteinExistence type="predicted"/>
<feature type="chain" id="PRO_5026822076" description="Lipoprotein" evidence="1">
    <location>
        <begin position="23"/>
        <end position="313"/>
    </location>
</feature>
<protein>
    <recommendedName>
        <fullName evidence="4">Lipoprotein</fullName>
    </recommendedName>
</protein>
<keyword evidence="3" id="KW-1185">Reference proteome</keyword>
<gene>
    <name evidence="2" type="ORF">GT409_09070</name>
</gene>
<reference evidence="2 3" key="1">
    <citation type="submission" date="2020-01" db="EMBL/GenBank/DDBJ databases">
        <title>Ponticoccus aerotolerans gen. nov., sp. nov., an anaerobic bacterium and proposal of Ponticoccusceae fam. nov., Ponticoccusles ord. nov. and Ponticoccuse classis nov. in the phylum Kiritimatiellaeota.</title>
        <authorList>
            <person name="Zhou L.Y."/>
            <person name="Du Z.J."/>
        </authorList>
    </citation>
    <scope>NUCLEOTIDE SEQUENCE [LARGE SCALE GENOMIC DNA]</scope>
    <source>
        <strain evidence="2 3">S-5007</strain>
    </source>
</reference>
<dbReference type="AlphaFoldDB" id="A0A6P1M6X4"/>
<name>A0A6P1M6X4_9BACT</name>
<evidence type="ECO:0000313" key="2">
    <source>
        <dbReference type="EMBL" id="QHI69601.1"/>
    </source>
</evidence>
<evidence type="ECO:0000256" key="1">
    <source>
        <dbReference type="SAM" id="SignalP"/>
    </source>
</evidence>
<evidence type="ECO:0008006" key="4">
    <source>
        <dbReference type="Google" id="ProtNLM"/>
    </source>
</evidence>
<sequence length="313" mass="33853">MMKKIIDFLLLSLLLISAGCKTTETQPVSWEQQQAYMGKVRDPRLFGLGIYQTPGGLQIRGGGRLHPSKAEILPMLSKKPWRPVVNMNGTLGKKWPVLLDCTVSASLFEFDTAVKAKACPVGEGGAQLVRWPGDEVPCCVSLIPSIRLGQVYVENQLVMVRMANRSLGESARGAVDPDPCAVLGWDVLEKFEQIQFLYSIGQVLLKTTDPYEPNPLSLSAQIPLVDHRGACVVRGLVNGSAELILIDPAGDFEVAAESGASIDRIKLAEGVVISSPSVASSPGGIRIGAHFLQNYRVTICPRAGVVYFENPEL</sequence>
<evidence type="ECO:0000313" key="3">
    <source>
        <dbReference type="Proteomes" id="UP000464954"/>
    </source>
</evidence>
<dbReference type="RefSeq" id="WP_160628783.1">
    <property type="nucleotide sequence ID" value="NZ_CP047593.1"/>
</dbReference>